<accession>A0AAD7QSC5</accession>
<dbReference type="RefSeq" id="XP_056043985.1">
    <property type="nucleotide sequence ID" value="XM_056189293.1"/>
</dbReference>
<gene>
    <name evidence="1" type="ORF">POJ06DRAFT_268123</name>
</gene>
<organism evidence="1 2">
    <name type="scientific">Lipomyces tetrasporus</name>
    <dbReference type="NCBI Taxonomy" id="54092"/>
    <lineage>
        <taxon>Eukaryota</taxon>
        <taxon>Fungi</taxon>
        <taxon>Dikarya</taxon>
        <taxon>Ascomycota</taxon>
        <taxon>Saccharomycotina</taxon>
        <taxon>Lipomycetes</taxon>
        <taxon>Lipomycetales</taxon>
        <taxon>Lipomycetaceae</taxon>
        <taxon>Lipomyces</taxon>
    </lineage>
</organism>
<proteinExistence type="predicted"/>
<evidence type="ECO:0000313" key="2">
    <source>
        <dbReference type="Proteomes" id="UP001217417"/>
    </source>
</evidence>
<sequence>MSAQIPATPSHKRKGGADVITDEKRRVVFRPVLDNPHVKVLWPTVSADDGKLFVDLLCSLLQPVGTYICTKSKIKQQKKTVTSTTSSSHAAEQLQKPTRPDVLNYLTLGFNPTTFALEAQVSRIFAQQSYIAPTKSTTAVSSKKTSKHPLTAVFVSRSDITPAVLLSHFPILCASSSIPVRLVQLPRGSLARLSQATSIPGLGILGIRPDCPSASMLFNALERVDLVVVPWAEARLGSSVYETLKVKQIITSAPIMSSSSKKNGNDN</sequence>
<dbReference type="GO" id="GO:0000171">
    <property type="term" value="F:ribonuclease MRP activity"/>
    <property type="evidence" value="ECO:0007669"/>
    <property type="project" value="TreeGrafter"/>
</dbReference>
<dbReference type="GO" id="GO:0006364">
    <property type="term" value="P:rRNA processing"/>
    <property type="evidence" value="ECO:0007669"/>
    <property type="project" value="InterPro"/>
</dbReference>
<dbReference type="GO" id="GO:0005829">
    <property type="term" value="C:cytosol"/>
    <property type="evidence" value="ECO:0007669"/>
    <property type="project" value="TreeGrafter"/>
</dbReference>
<keyword evidence="2" id="KW-1185">Reference proteome</keyword>
<dbReference type="EMBL" id="JARPMG010000005">
    <property type="protein sequence ID" value="KAJ8100535.1"/>
    <property type="molecule type" value="Genomic_DNA"/>
</dbReference>
<reference evidence="1" key="1">
    <citation type="submission" date="2023-03" db="EMBL/GenBank/DDBJ databases">
        <title>Near-Complete genome sequence of Lipomyces tetrasporous NRRL Y-64009, an oleaginous yeast capable of growing on lignocellulosic hydrolysates.</title>
        <authorList>
            <consortium name="Lawrence Berkeley National Laboratory"/>
            <person name="Jagtap S.S."/>
            <person name="Liu J.-J."/>
            <person name="Walukiewicz H.E."/>
            <person name="Pangilinan J."/>
            <person name="Lipzen A."/>
            <person name="Ahrendt S."/>
            <person name="Koriabine M."/>
            <person name="Cobaugh K."/>
            <person name="Salamov A."/>
            <person name="Yoshinaga Y."/>
            <person name="Ng V."/>
            <person name="Daum C."/>
            <person name="Grigoriev I.V."/>
            <person name="Slininger P.J."/>
            <person name="Dien B.S."/>
            <person name="Jin Y.-S."/>
            <person name="Rao C.V."/>
        </authorList>
    </citation>
    <scope>NUCLEOTIDE SEQUENCE</scope>
    <source>
        <strain evidence="1">NRRL Y-64009</strain>
    </source>
</reference>
<dbReference type="PANTHER" id="PTHR28272:SF1">
    <property type="entry name" value="RIBONUCLEASES P_MRP PROTEIN SUBUNIT POP3"/>
    <property type="match status" value="1"/>
</dbReference>
<comment type="caution">
    <text evidence="1">The sequence shown here is derived from an EMBL/GenBank/DDBJ whole genome shotgun (WGS) entry which is preliminary data.</text>
</comment>
<dbReference type="GeneID" id="80884459"/>
<dbReference type="GO" id="GO:0005655">
    <property type="term" value="C:nucleolar ribonuclease P complex"/>
    <property type="evidence" value="ECO:0007669"/>
    <property type="project" value="TreeGrafter"/>
</dbReference>
<dbReference type="GO" id="GO:0008033">
    <property type="term" value="P:tRNA processing"/>
    <property type="evidence" value="ECO:0007669"/>
    <property type="project" value="InterPro"/>
</dbReference>
<dbReference type="InterPro" id="IPR013241">
    <property type="entry name" value="RNase_P_Pop3"/>
</dbReference>
<dbReference type="GO" id="GO:0004526">
    <property type="term" value="F:ribonuclease P activity"/>
    <property type="evidence" value="ECO:0007669"/>
    <property type="project" value="TreeGrafter"/>
</dbReference>
<dbReference type="GO" id="GO:0034965">
    <property type="term" value="P:intronic box C/D snoRNA processing"/>
    <property type="evidence" value="ECO:0007669"/>
    <property type="project" value="TreeGrafter"/>
</dbReference>
<dbReference type="AlphaFoldDB" id="A0AAD7QSC5"/>
<name>A0AAD7QSC5_9ASCO</name>
<evidence type="ECO:0000313" key="1">
    <source>
        <dbReference type="EMBL" id="KAJ8100535.1"/>
    </source>
</evidence>
<dbReference type="PANTHER" id="PTHR28272">
    <property type="entry name" value="RIBONUCLEASES P/MRP PROTEIN SUBUNIT POP3"/>
    <property type="match status" value="1"/>
</dbReference>
<dbReference type="Proteomes" id="UP001217417">
    <property type="component" value="Unassembled WGS sequence"/>
</dbReference>
<dbReference type="GO" id="GO:0000172">
    <property type="term" value="C:ribonuclease MRP complex"/>
    <property type="evidence" value="ECO:0007669"/>
    <property type="project" value="TreeGrafter"/>
</dbReference>
<protein>
    <submittedName>
        <fullName evidence="1">Uncharacterized protein</fullName>
    </submittedName>
</protein>
<dbReference type="Pfam" id="PF08228">
    <property type="entry name" value="RNase_P_pop3"/>
    <property type="match status" value="1"/>
</dbReference>